<feature type="compositionally biased region" description="Gly residues" evidence="1">
    <location>
        <begin position="364"/>
        <end position="392"/>
    </location>
</feature>
<protein>
    <recommendedName>
        <fullName evidence="4">Ig-like domain-containing protein</fullName>
    </recommendedName>
</protein>
<dbReference type="InterPro" id="IPR011042">
    <property type="entry name" value="6-blade_b-propeller_TolB-like"/>
</dbReference>
<feature type="region of interest" description="Disordered" evidence="1">
    <location>
        <begin position="299"/>
        <end position="325"/>
    </location>
</feature>
<feature type="compositionally biased region" description="Low complexity" evidence="1">
    <location>
        <begin position="54"/>
        <end position="67"/>
    </location>
</feature>
<sequence length="484" mass="49529">MARSPRARRAQRAGARARLAGVVSLVGVVGLAMTAAGLGTAPPARADTAPHPSAVRAAATTGAATPASRQLAALRPTAIGVDGRGTSYVGFAAGGALARYSADGERRRPLPLDRDGAVVGLHATRRGSVWVAYADGVSLLRPGGHVARRLDTGTCPDGTARDPDRYGGVTATWWATYVADPCAPRLLVFGPDGDRIAVVHLPGSRPARGLAATAGEGGHGPRLYVTLPDRAALLAYGLRRDRPGRHPVDRVVLRRPAGGVRPVPAGVTVDRFGQVVVADAANNALYFLDSHHGYSLYRTLGHPPRRSHRAGRLSHPTALAQHAQDGSGLSGNLFIADGDNYRIQRWDTGGYTHWAHRVHAPRSTGGGGSGGNGGGNGNGGGTGGGGGSGGGEPANFDLPVVVGTPEVGQLLSCSHGGWSPAPTSYEYGWLRDGVLQDAGEDGVYDVPAADAGHSIACRVRATNADGTSGWVHSDSVDVSAAGSS</sequence>
<dbReference type="SUPFAM" id="SSF63825">
    <property type="entry name" value="YWTD domain"/>
    <property type="match status" value="1"/>
</dbReference>
<name>A0A7X0VBM1_9ACTN</name>
<dbReference type="Gene3D" id="2.120.10.30">
    <property type="entry name" value="TolB, C-terminal domain"/>
    <property type="match status" value="1"/>
</dbReference>
<dbReference type="AlphaFoldDB" id="A0A7X0VBM1"/>
<feature type="region of interest" description="Disordered" evidence="1">
    <location>
        <begin position="43"/>
        <end position="68"/>
    </location>
</feature>
<evidence type="ECO:0000313" key="3">
    <source>
        <dbReference type="Proteomes" id="UP000523955"/>
    </source>
</evidence>
<evidence type="ECO:0000313" key="2">
    <source>
        <dbReference type="EMBL" id="MBB6628560.1"/>
    </source>
</evidence>
<dbReference type="RefSeq" id="WP_185253603.1">
    <property type="nucleotide sequence ID" value="NZ_JACKXE010000001.1"/>
</dbReference>
<feature type="region of interest" description="Disordered" evidence="1">
    <location>
        <begin position="358"/>
        <end position="394"/>
    </location>
</feature>
<proteinExistence type="predicted"/>
<dbReference type="EMBL" id="JACKXE010000001">
    <property type="protein sequence ID" value="MBB6628560.1"/>
    <property type="molecule type" value="Genomic_DNA"/>
</dbReference>
<reference evidence="2 3" key="1">
    <citation type="submission" date="2020-08" db="EMBL/GenBank/DDBJ databases">
        <authorList>
            <person name="Seo M.-J."/>
        </authorList>
    </citation>
    <scope>NUCLEOTIDE SEQUENCE [LARGE SCALE GENOMIC DNA]</scope>
    <source>
        <strain evidence="2 3">KIGAM211</strain>
    </source>
</reference>
<dbReference type="Proteomes" id="UP000523955">
    <property type="component" value="Unassembled WGS sequence"/>
</dbReference>
<evidence type="ECO:0000256" key="1">
    <source>
        <dbReference type="SAM" id="MobiDB-lite"/>
    </source>
</evidence>
<evidence type="ECO:0008006" key="4">
    <source>
        <dbReference type="Google" id="ProtNLM"/>
    </source>
</evidence>
<gene>
    <name evidence="2" type="ORF">H5V45_14640</name>
</gene>
<organism evidence="2 3">
    <name type="scientific">Nocardioides luti</name>
    <dbReference type="NCBI Taxonomy" id="2761101"/>
    <lineage>
        <taxon>Bacteria</taxon>
        <taxon>Bacillati</taxon>
        <taxon>Actinomycetota</taxon>
        <taxon>Actinomycetes</taxon>
        <taxon>Propionibacteriales</taxon>
        <taxon>Nocardioidaceae</taxon>
        <taxon>Nocardioides</taxon>
    </lineage>
</organism>
<keyword evidence="3" id="KW-1185">Reference proteome</keyword>
<dbReference type="Gene3D" id="2.60.40.2700">
    <property type="match status" value="1"/>
</dbReference>
<accession>A0A7X0VBM1</accession>
<comment type="caution">
    <text evidence="2">The sequence shown here is derived from an EMBL/GenBank/DDBJ whole genome shotgun (WGS) entry which is preliminary data.</text>
</comment>
<feature type="compositionally biased region" description="Basic residues" evidence="1">
    <location>
        <begin position="303"/>
        <end position="312"/>
    </location>
</feature>